<evidence type="ECO:0000259" key="1">
    <source>
        <dbReference type="Pfam" id="PF20241"/>
    </source>
</evidence>
<gene>
    <name evidence="2" type="ORF">LUZ62_000938</name>
</gene>
<feature type="non-terminal residue" evidence="2">
    <location>
        <position position="1"/>
    </location>
</feature>
<organism evidence="2 3">
    <name type="scientific">Rhynchospora pubera</name>
    <dbReference type="NCBI Taxonomy" id="906938"/>
    <lineage>
        <taxon>Eukaryota</taxon>
        <taxon>Viridiplantae</taxon>
        <taxon>Streptophyta</taxon>
        <taxon>Embryophyta</taxon>
        <taxon>Tracheophyta</taxon>
        <taxon>Spermatophyta</taxon>
        <taxon>Magnoliopsida</taxon>
        <taxon>Liliopsida</taxon>
        <taxon>Poales</taxon>
        <taxon>Cyperaceae</taxon>
        <taxon>Cyperoideae</taxon>
        <taxon>Rhynchosporeae</taxon>
        <taxon>Rhynchospora</taxon>
    </lineage>
</organism>
<dbReference type="EMBL" id="JAMFTS010005291">
    <property type="protein sequence ID" value="KAJ4733781.1"/>
    <property type="molecule type" value="Genomic_DNA"/>
</dbReference>
<dbReference type="AlphaFoldDB" id="A0AAV8AT06"/>
<keyword evidence="3" id="KW-1185">Reference proteome</keyword>
<evidence type="ECO:0000313" key="3">
    <source>
        <dbReference type="Proteomes" id="UP001140206"/>
    </source>
</evidence>
<dbReference type="InterPro" id="IPR046533">
    <property type="entry name" value="DUF6598"/>
</dbReference>
<comment type="caution">
    <text evidence="2">The sequence shown here is derived from an EMBL/GenBank/DDBJ whole genome shotgun (WGS) entry which is preliminary data.</text>
</comment>
<protein>
    <submittedName>
        <fullName evidence="2">rRNA N-glycosidase</fullName>
    </submittedName>
</protein>
<dbReference type="Pfam" id="PF20241">
    <property type="entry name" value="DUF6598"/>
    <property type="match status" value="1"/>
</dbReference>
<name>A0AAV8AT06_9POAL</name>
<evidence type="ECO:0000313" key="2">
    <source>
        <dbReference type="EMBL" id="KAJ4733781.1"/>
    </source>
</evidence>
<sequence length="279" mass="31368">RGNQSRTRARIQVFSAVLEDKADPEAVTSGHERYYGVLLLRSCNRNFAIFDSKVLESHQVNPEGLLTLTDPNYMGHVLSIPVEDEVLILPWLIDVYSSLSFTDNDQQDLWNAHQDSMDKLICRTIKCLSCYDLHVTFAVYHDPVETHLDVYFVGLDSVEVGALLRVHGIVTTSNTVLPANSMSETILFHKSSGECVSLEPGKSVPLPLSRRMTVLPRQSTLRVHVNIQVYVGHEAEFGIKETVEFNPSSDCAEEFIFLPNHGTLLVKATWVECEVRLLI</sequence>
<feature type="domain" description="DUF6598" evidence="1">
    <location>
        <begin position="35"/>
        <end position="248"/>
    </location>
</feature>
<dbReference type="Proteomes" id="UP001140206">
    <property type="component" value="Unassembled WGS sequence"/>
</dbReference>
<proteinExistence type="predicted"/>
<reference evidence="2" key="1">
    <citation type="submission" date="2022-08" db="EMBL/GenBank/DDBJ databases">
        <authorList>
            <person name="Marques A."/>
        </authorList>
    </citation>
    <scope>NUCLEOTIDE SEQUENCE</scope>
    <source>
        <strain evidence="2">RhyPub2mFocal</strain>
        <tissue evidence="2">Leaves</tissue>
    </source>
</reference>
<accession>A0AAV8AT06</accession>